<dbReference type="EMBL" id="JACGWL010000002">
    <property type="protein sequence ID" value="KAK4407544.1"/>
    <property type="molecule type" value="Genomic_DNA"/>
</dbReference>
<feature type="signal peptide" evidence="1">
    <location>
        <begin position="1"/>
        <end position="25"/>
    </location>
</feature>
<keyword evidence="3" id="KW-1185">Reference proteome</keyword>
<feature type="chain" id="PRO_5042229255" description="DUF538 family protein" evidence="1">
    <location>
        <begin position="26"/>
        <end position="272"/>
    </location>
</feature>
<organism evidence="2 3">
    <name type="scientific">Sesamum angolense</name>
    <dbReference type="NCBI Taxonomy" id="2727404"/>
    <lineage>
        <taxon>Eukaryota</taxon>
        <taxon>Viridiplantae</taxon>
        <taxon>Streptophyta</taxon>
        <taxon>Embryophyta</taxon>
        <taxon>Tracheophyta</taxon>
        <taxon>Spermatophyta</taxon>
        <taxon>Magnoliopsida</taxon>
        <taxon>eudicotyledons</taxon>
        <taxon>Gunneridae</taxon>
        <taxon>Pentapetalae</taxon>
        <taxon>asterids</taxon>
        <taxon>lamiids</taxon>
        <taxon>Lamiales</taxon>
        <taxon>Pedaliaceae</taxon>
        <taxon>Sesamum</taxon>
    </lineage>
</organism>
<sequence>MQFLRRFVFPVFALFVFSLISSMAASNEASASSIYDVLKIHGLPMGLLPKGVKNFSLDNSGKFEVHLDQACNAKFENELHYDMNVTGTLSYGQIDGLSGISAQDLFLWFPVKEIRVDIPSSGLIYFDVGVVSKQFSLSSFETPRDCLAAPVPDLRDGRHVVESVPEVYWESGLEITLLYSRMRVCDCICSAKVFKGVMLPPVLDNLHKFNWKVALRDCWVKWNECYSLLLGEKVRIGNHIGQNNCMSRSIASSLFFCVLGGYLQSLRGLIAF</sequence>
<dbReference type="InterPro" id="IPR007493">
    <property type="entry name" value="DUF538"/>
</dbReference>
<keyword evidence="1" id="KW-0732">Signal</keyword>
<protein>
    <recommendedName>
        <fullName evidence="4">DUF538 family protein</fullName>
    </recommendedName>
</protein>
<evidence type="ECO:0000256" key="1">
    <source>
        <dbReference type="SAM" id="SignalP"/>
    </source>
</evidence>
<gene>
    <name evidence="2" type="ORF">Sango_0335400</name>
</gene>
<dbReference type="SUPFAM" id="SSF141562">
    <property type="entry name" value="At5g01610-like"/>
    <property type="match status" value="1"/>
</dbReference>
<dbReference type="Proteomes" id="UP001289374">
    <property type="component" value="Unassembled WGS sequence"/>
</dbReference>
<dbReference type="AlphaFoldDB" id="A0AAE1X923"/>
<accession>A0AAE1X923</accession>
<dbReference type="InterPro" id="IPR036758">
    <property type="entry name" value="At5g01610-like"/>
</dbReference>
<dbReference type="Gene3D" id="2.30.240.10">
    <property type="entry name" value="At5g01610-like"/>
    <property type="match status" value="1"/>
</dbReference>
<dbReference type="PANTHER" id="PTHR31676:SF110">
    <property type="entry name" value="TRANSMEMBRANE PROTEIN"/>
    <property type="match status" value="1"/>
</dbReference>
<dbReference type="FunFam" id="2.30.240.10:FF:000002">
    <property type="entry name" value="Uncharacterized protein At3g07460"/>
    <property type="match status" value="1"/>
</dbReference>
<proteinExistence type="predicted"/>
<dbReference type="PANTHER" id="PTHR31676">
    <property type="entry name" value="T31J12.3 PROTEIN-RELATED"/>
    <property type="match status" value="1"/>
</dbReference>
<reference evidence="2" key="1">
    <citation type="submission" date="2020-06" db="EMBL/GenBank/DDBJ databases">
        <authorList>
            <person name="Li T."/>
            <person name="Hu X."/>
            <person name="Zhang T."/>
            <person name="Song X."/>
            <person name="Zhang H."/>
            <person name="Dai N."/>
            <person name="Sheng W."/>
            <person name="Hou X."/>
            <person name="Wei L."/>
        </authorList>
    </citation>
    <scope>NUCLEOTIDE SEQUENCE</scope>
    <source>
        <strain evidence="2">K16</strain>
        <tissue evidence="2">Leaf</tissue>
    </source>
</reference>
<name>A0AAE1X923_9LAMI</name>
<reference evidence="2" key="2">
    <citation type="journal article" date="2024" name="Plant">
        <title>Genomic evolution and insights into agronomic trait innovations of Sesamum species.</title>
        <authorList>
            <person name="Miao H."/>
            <person name="Wang L."/>
            <person name="Qu L."/>
            <person name="Liu H."/>
            <person name="Sun Y."/>
            <person name="Le M."/>
            <person name="Wang Q."/>
            <person name="Wei S."/>
            <person name="Zheng Y."/>
            <person name="Lin W."/>
            <person name="Duan Y."/>
            <person name="Cao H."/>
            <person name="Xiong S."/>
            <person name="Wang X."/>
            <person name="Wei L."/>
            <person name="Li C."/>
            <person name="Ma Q."/>
            <person name="Ju M."/>
            <person name="Zhao R."/>
            <person name="Li G."/>
            <person name="Mu C."/>
            <person name="Tian Q."/>
            <person name="Mei H."/>
            <person name="Zhang T."/>
            <person name="Gao T."/>
            <person name="Zhang H."/>
        </authorList>
    </citation>
    <scope>NUCLEOTIDE SEQUENCE</scope>
    <source>
        <strain evidence="2">K16</strain>
    </source>
</reference>
<evidence type="ECO:0000313" key="3">
    <source>
        <dbReference type="Proteomes" id="UP001289374"/>
    </source>
</evidence>
<comment type="caution">
    <text evidence="2">The sequence shown here is derived from an EMBL/GenBank/DDBJ whole genome shotgun (WGS) entry which is preliminary data.</text>
</comment>
<evidence type="ECO:0000313" key="2">
    <source>
        <dbReference type="EMBL" id="KAK4407544.1"/>
    </source>
</evidence>
<evidence type="ECO:0008006" key="4">
    <source>
        <dbReference type="Google" id="ProtNLM"/>
    </source>
</evidence>
<dbReference type="Pfam" id="PF04398">
    <property type="entry name" value="DUF538"/>
    <property type="match status" value="1"/>
</dbReference>